<comment type="caution">
    <text evidence="2">The sequence shown here is derived from an EMBL/GenBank/DDBJ whole genome shotgun (WGS) entry which is preliminary data.</text>
</comment>
<feature type="compositionally biased region" description="Basic and acidic residues" evidence="1">
    <location>
        <begin position="1"/>
        <end position="10"/>
    </location>
</feature>
<protein>
    <submittedName>
        <fullName evidence="2">Uncharacterized protein</fullName>
    </submittedName>
</protein>
<name>A0AAW2HXD1_9NEOP</name>
<dbReference type="AlphaFoldDB" id="A0AAW2HXD1"/>
<dbReference type="EMBL" id="JARGDH010000003">
    <property type="protein sequence ID" value="KAL0273925.1"/>
    <property type="molecule type" value="Genomic_DNA"/>
</dbReference>
<evidence type="ECO:0000313" key="2">
    <source>
        <dbReference type="EMBL" id="KAL0273925.1"/>
    </source>
</evidence>
<reference evidence="2" key="1">
    <citation type="journal article" date="2024" name="Gigascience">
        <title>Chromosome-level genome of the poultry shaft louse Menopon gallinae provides insight into the host-switching and adaptive evolution of parasitic lice.</title>
        <authorList>
            <person name="Xu Y."/>
            <person name="Ma L."/>
            <person name="Liu S."/>
            <person name="Liang Y."/>
            <person name="Liu Q."/>
            <person name="He Z."/>
            <person name="Tian L."/>
            <person name="Duan Y."/>
            <person name="Cai W."/>
            <person name="Li H."/>
            <person name="Song F."/>
        </authorList>
    </citation>
    <scope>NUCLEOTIDE SEQUENCE</scope>
    <source>
        <strain evidence="2">Cailab_2023a</strain>
    </source>
</reference>
<proteinExistence type="predicted"/>
<organism evidence="2">
    <name type="scientific">Menopon gallinae</name>
    <name type="common">poultry shaft louse</name>
    <dbReference type="NCBI Taxonomy" id="328185"/>
    <lineage>
        <taxon>Eukaryota</taxon>
        <taxon>Metazoa</taxon>
        <taxon>Ecdysozoa</taxon>
        <taxon>Arthropoda</taxon>
        <taxon>Hexapoda</taxon>
        <taxon>Insecta</taxon>
        <taxon>Pterygota</taxon>
        <taxon>Neoptera</taxon>
        <taxon>Paraneoptera</taxon>
        <taxon>Psocodea</taxon>
        <taxon>Troctomorpha</taxon>
        <taxon>Phthiraptera</taxon>
        <taxon>Amblycera</taxon>
        <taxon>Menoponidae</taxon>
        <taxon>Menopon</taxon>
    </lineage>
</organism>
<gene>
    <name evidence="2" type="ORF">PYX00_006484</name>
</gene>
<accession>A0AAW2HXD1</accession>
<feature type="region of interest" description="Disordered" evidence="1">
    <location>
        <begin position="1"/>
        <end position="33"/>
    </location>
</feature>
<evidence type="ECO:0000256" key="1">
    <source>
        <dbReference type="SAM" id="MobiDB-lite"/>
    </source>
</evidence>
<sequence>MDTEEFRTPSEDSGVCLGDVRPSERGTITTTSPVYRKQTSDLALSNEDCSNTSQVL</sequence>